<accession>A0ABD5E221</accession>
<gene>
    <name evidence="2" type="ORF">RM574_08325</name>
</gene>
<evidence type="ECO:0000313" key="3">
    <source>
        <dbReference type="Proteomes" id="UP001183607"/>
    </source>
</evidence>
<organism evidence="2 3">
    <name type="scientific">Streptomyces evansiae</name>
    <dbReference type="NCBI Taxonomy" id="3075535"/>
    <lineage>
        <taxon>Bacteria</taxon>
        <taxon>Bacillati</taxon>
        <taxon>Actinomycetota</taxon>
        <taxon>Actinomycetes</taxon>
        <taxon>Kitasatosporales</taxon>
        <taxon>Streptomycetaceae</taxon>
        <taxon>Streptomyces</taxon>
    </lineage>
</organism>
<evidence type="ECO:0000313" key="2">
    <source>
        <dbReference type="EMBL" id="MDT0415495.1"/>
    </source>
</evidence>
<dbReference type="AlphaFoldDB" id="A0ABD5E221"/>
<dbReference type="InterPro" id="IPR029068">
    <property type="entry name" value="Glyas_Bleomycin-R_OHBP_Dase"/>
</dbReference>
<dbReference type="EMBL" id="JAVRER010000009">
    <property type="protein sequence ID" value="MDT0415495.1"/>
    <property type="molecule type" value="Genomic_DNA"/>
</dbReference>
<protein>
    <submittedName>
        <fullName evidence="2">VOC family protein</fullName>
    </submittedName>
</protein>
<dbReference type="PANTHER" id="PTHR33990:SF2">
    <property type="entry name" value="PHNB-LIKE DOMAIN-CONTAINING PROTEIN"/>
    <property type="match status" value="1"/>
</dbReference>
<reference evidence="3" key="1">
    <citation type="submission" date="2023-07" db="EMBL/GenBank/DDBJ databases">
        <title>30 novel species of actinomycetes from the DSMZ collection.</title>
        <authorList>
            <person name="Nouioui I."/>
        </authorList>
    </citation>
    <scope>NUCLEOTIDE SEQUENCE [LARGE SCALE GENOMIC DNA]</scope>
    <source>
        <strain evidence="3">DSM 41982</strain>
    </source>
</reference>
<dbReference type="SUPFAM" id="SSF54593">
    <property type="entry name" value="Glyoxalase/Bleomycin resistance protein/Dihydroxybiphenyl dioxygenase"/>
    <property type="match status" value="1"/>
</dbReference>
<comment type="caution">
    <text evidence="2">The sequence shown here is derived from an EMBL/GenBank/DDBJ whole genome shotgun (WGS) entry which is preliminary data.</text>
</comment>
<dbReference type="InterPro" id="IPR028973">
    <property type="entry name" value="PhnB-like"/>
</dbReference>
<dbReference type="RefSeq" id="WP_093854691.1">
    <property type="nucleotide sequence ID" value="NZ_JAVRER010000009.1"/>
</dbReference>
<dbReference type="CDD" id="cd06588">
    <property type="entry name" value="PhnB_like"/>
    <property type="match status" value="1"/>
</dbReference>
<sequence length="159" mass="17402">MPHVIPSLWFDSEALEAAEYYVSVFPNSRIDRVTHYQEGGHRPAGSVLTVDFTLDGTRHNALNGGPEFHFTEAVSLVVECADQAEIDHYWDALSLGGSEGPCGWLKDRWGLSWQIVPLPFLDLIAGPDQERAARAMAAMMKMGKLDLATLMAAADGEAN</sequence>
<dbReference type="InterPro" id="IPR009725">
    <property type="entry name" value="3_dmu_93_MTrfase"/>
</dbReference>
<dbReference type="Proteomes" id="UP001183607">
    <property type="component" value="Unassembled WGS sequence"/>
</dbReference>
<proteinExistence type="predicted"/>
<dbReference type="Gene3D" id="3.10.180.10">
    <property type="entry name" value="2,3-Dihydroxybiphenyl 1,2-Dioxygenase, domain 1"/>
    <property type="match status" value="1"/>
</dbReference>
<dbReference type="PANTHER" id="PTHR33990">
    <property type="entry name" value="PROTEIN YJDN-RELATED"/>
    <property type="match status" value="1"/>
</dbReference>
<feature type="domain" description="PhnB-like" evidence="1">
    <location>
        <begin position="3"/>
        <end position="116"/>
    </location>
</feature>
<name>A0ABD5E221_9ACTN</name>
<dbReference type="PIRSF" id="PIRSF021700">
    <property type="entry name" value="3_dmu_93_MTrfase"/>
    <property type="match status" value="1"/>
</dbReference>
<dbReference type="Pfam" id="PF06983">
    <property type="entry name" value="3-dmu-9_3-mt"/>
    <property type="match status" value="1"/>
</dbReference>
<evidence type="ECO:0000259" key="1">
    <source>
        <dbReference type="Pfam" id="PF06983"/>
    </source>
</evidence>